<reference evidence="1 2" key="1">
    <citation type="submission" date="2023-01" db="EMBL/GenBank/DDBJ databases">
        <title>Novel diversity within Roseofilum (Cyanobacteria; Desertifilaceae) from marine benthic mats with descriptions of four novel species.</title>
        <authorList>
            <person name="Wang Y."/>
            <person name="Berthold D.E."/>
            <person name="Hu J."/>
            <person name="Lefler F.W."/>
            <person name="Laughinghouse H.D. IV."/>
        </authorList>
    </citation>
    <scope>NUCLEOTIDE SEQUENCE [LARGE SCALE GENOMIC DNA]</scope>
    <source>
        <strain evidence="1 2">BLCC-M143</strain>
    </source>
</reference>
<name>A0ABT7C2Q5_9CYAN</name>
<keyword evidence="2" id="KW-1185">Reference proteome</keyword>
<comment type="caution">
    <text evidence="1">The sequence shown here is derived from an EMBL/GenBank/DDBJ whole genome shotgun (WGS) entry which is preliminary data.</text>
</comment>
<sequence length="88" mass="9809">MPYVTSVERIGIEKGLEQGLEQGRQESILEILEVRFGTIPEELTAAIALLKEDTILTALLRQSVTISDLAALRELVDSYLRDRPDNPS</sequence>
<evidence type="ECO:0008006" key="3">
    <source>
        <dbReference type="Google" id="ProtNLM"/>
    </source>
</evidence>
<accession>A0ABT7C2Q5</accession>
<organism evidence="1 2">
    <name type="scientific">Roseofilum casamattae BLCC-M143</name>
    <dbReference type="NCBI Taxonomy" id="3022442"/>
    <lineage>
        <taxon>Bacteria</taxon>
        <taxon>Bacillati</taxon>
        <taxon>Cyanobacteriota</taxon>
        <taxon>Cyanophyceae</taxon>
        <taxon>Desertifilales</taxon>
        <taxon>Desertifilaceae</taxon>
        <taxon>Roseofilum</taxon>
        <taxon>Roseofilum casamattae</taxon>
    </lineage>
</organism>
<protein>
    <recommendedName>
        <fullName evidence="3">DUF4351 domain-containing protein</fullName>
    </recommendedName>
</protein>
<evidence type="ECO:0000313" key="1">
    <source>
        <dbReference type="EMBL" id="MDJ1185745.1"/>
    </source>
</evidence>
<proteinExistence type="predicted"/>
<dbReference type="RefSeq" id="WP_283760385.1">
    <property type="nucleotide sequence ID" value="NZ_JAQOSQ010000047.1"/>
</dbReference>
<evidence type="ECO:0000313" key="2">
    <source>
        <dbReference type="Proteomes" id="UP001232992"/>
    </source>
</evidence>
<gene>
    <name evidence="1" type="ORF">PMH09_21410</name>
</gene>
<dbReference type="Proteomes" id="UP001232992">
    <property type="component" value="Unassembled WGS sequence"/>
</dbReference>
<dbReference type="EMBL" id="JAQOSQ010000047">
    <property type="protein sequence ID" value="MDJ1185745.1"/>
    <property type="molecule type" value="Genomic_DNA"/>
</dbReference>